<dbReference type="AlphaFoldDB" id="A0A8H5HH61"/>
<gene>
    <name evidence="1" type="ORF">D9615_004840</name>
</gene>
<organism evidence="1 2">
    <name type="scientific">Tricholomella constricta</name>
    <dbReference type="NCBI Taxonomy" id="117010"/>
    <lineage>
        <taxon>Eukaryota</taxon>
        <taxon>Fungi</taxon>
        <taxon>Dikarya</taxon>
        <taxon>Basidiomycota</taxon>
        <taxon>Agaricomycotina</taxon>
        <taxon>Agaricomycetes</taxon>
        <taxon>Agaricomycetidae</taxon>
        <taxon>Agaricales</taxon>
        <taxon>Tricholomatineae</taxon>
        <taxon>Lyophyllaceae</taxon>
        <taxon>Tricholomella</taxon>
    </lineage>
</organism>
<dbReference type="Proteomes" id="UP000565441">
    <property type="component" value="Unassembled WGS sequence"/>
</dbReference>
<evidence type="ECO:0000313" key="1">
    <source>
        <dbReference type="EMBL" id="KAF5383249.1"/>
    </source>
</evidence>
<name>A0A8H5HH61_9AGAR</name>
<protein>
    <submittedName>
        <fullName evidence="1">Uncharacterized protein</fullName>
    </submittedName>
</protein>
<accession>A0A8H5HH61</accession>
<evidence type="ECO:0000313" key="2">
    <source>
        <dbReference type="Proteomes" id="UP000565441"/>
    </source>
</evidence>
<proteinExistence type="predicted"/>
<sequence length="97" mass="10846">MSEEEALKWAARLDNKLIAEVTFDFALMIILQRLKQRIPITLVYPTPGDAWIMVVTSTDPTTTGEEFEMGKLEDVVGKFLTKEGIQGLQFITADGVL</sequence>
<dbReference type="EMBL" id="JAACJP010000007">
    <property type="protein sequence ID" value="KAF5383249.1"/>
    <property type="molecule type" value="Genomic_DNA"/>
</dbReference>
<dbReference type="OrthoDB" id="3227112at2759"/>
<reference evidence="1 2" key="1">
    <citation type="journal article" date="2020" name="ISME J.">
        <title>Uncovering the hidden diversity of litter-decomposition mechanisms in mushroom-forming fungi.</title>
        <authorList>
            <person name="Floudas D."/>
            <person name="Bentzer J."/>
            <person name="Ahren D."/>
            <person name="Johansson T."/>
            <person name="Persson P."/>
            <person name="Tunlid A."/>
        </authorList>
    </citation>
    <scope>NUCLEOTIDE SEQUENCE [LARGE SCALE GENOMIC DNA]</scope>
    <source>
        <strain evidence="1 2">CBS 661.87</strain>
    </source>
</reference>
<comment type="caution">
    <text evidence="1">The sequence shown here is derived from an EMBL/GenBank/DDBJ whole genome shotgun (WGS) entry which is preliminary data.</text>
</comment>
<keyword evidence="2" id="KW-1185">Reference proteome</keyword>